<name>A0A6C0LHK5_9ZZZZ</name>
<dbReference type="EMBL" id="MN740507">
    <property type="protein sequence ID" value="QHU30429.1"/>
    <property type="molecule type" value="Genomic_DNA"/>
</dbReference>
<organism evidence="1">
    <name type="scientific">viral metagenome</name>
    <dbReference type="NCBI Taxonomy" id="1070528"/>
    <lineage>
        <taxon>unclassified sequences</taxon>
        <taxon>metagenomes</taxon>
        <taxon>organismal metagenomes</taxon>
    </lineage>
</organism>
<protein>
    <submittedName>
        <fullName evidence="1">Uncharacterized protein</fullName>
    </submittedName>
</protein>
<accession>A0A6C0LHK5</accession>
<proteinExistence type="predicted"/>
<dbReference type="AlphaFoldDB" id="A0A6C0LHK5"/>
<reference evidence="1" key="1">
    <citation type="journal article" date="2020" name="Nature">
        <title>Giant virus diversity and host interactions through global metagenomics.</title>
        <authorList>
            <person name="Schulz F."/>
            <person name="Roux S."/>
            <person name="Paez-Espino D."/>
            <person name="Jungbluth S."/>
            <person name="Walsh D.A."/>
            <person name="Denef V.J."/>
            <person name="McMahon K.D."/>
            <person name="Konstantinidis K.T."/>
            <person name="Eloe-Fadrosh E.A."/>
            <person name="Kyrpides N.C."/>
            <person name="Woyke T."/>
        </authorList>
    </citation>
    <scope>NUCLEOTIDE SEQUENCE</scope>
    <source>
        <strain evidence="1">GVMAG-M-3300027833-11</strain>
    </source>
</reference>
<evidence type="ECO:0000313" key="1">
    <source>
        <dbReference type="EMBL" id="QHU30429.1"/>
    </source>
</evidence>
<sequence length="208" mass="23599">MSKGMTCQLKIKNLEERLPNILDRVHEVRSADSVQVLDFNETRRRKFKDGYYLITIRERGNESHGVMVEKRTSARGNVSFYLFDPNGQKWANTSGYFLSASYQKQELGLITNISPPNSWNPMGLCGLWTAVMAVFFSNVKQSSKDDKPFSKSSVKKFYAYLNKHKVAFITDIYEQLITGTRINYTTDSQAMLFADAVIGKIAVILAGL</sequence>